<proteinExistence type="predicted"/>
<dbReference type="RefSeq" id="WP_011785168.1">
    <property type="nucleotide sequence ID" value="NZ_CAJXYA010000016.1"/>
</dbReference>
<evidence type="ECO:0000313" key="4">
    <source>
        <dbReference type="EMBL" id="RCW72152.1"/>
    </source>
</evidence>
<protein>
    <submittedName>
        <fullName evidence="4">DUF2897 family protein</fullName>
    </submittedName>
</protein>
<accession>A0A368XW19</accession>
<keyword evidence="1" id="KW-1133">Transmembrane helix</keyword>
<dbReference type="InterPro" id="IPR021550">
    <property type="entry name" value="DUF2897"/>
</dbReference>
<dbReference type="EMBL" id="QPJI01000003">
    <property type="protein sequence ID" value="RCW72152.1"/>
    <property type="molecule type" value="Genomic_DNA"/>
</dbReference>
<dbReference type="Proteomes" id="UP000252795">
    <property type="component" value="Unassembled WGS sequence"/>
</dbReference>
<evidence type="ECO:0000313" key="2">
    <source>
        <dbReference type="EMBL" id="RBP72002.1"/>
    </source>
</evidence>
<evidence type="ECO:0000313" key="5">
    <source>
        <dbReference type="Proteomes" id="UP000252795"/>
    </source>
</evidence>
<evidence type="ECO:0000313" key="6">
    <source>
        <dbReference type="Proteomes" id="UP000253065"/>
    </source>
</evidence>
<dbReference type="Pfam" id="PF11446">
    <property type="entry name" value="DUF2897"/>
    <property type="match status" value="1"/>
</dbReference>
<dbReference type="EMBL" id="QNSA01000008">
    <property type="protein sequence ID" value="RBP72002.1"/>
    <property type="molecule type" value="Genomic_DNA"/>
</dbReference>
<reference evidence="5 7" key="1">
    <citation type="submission" date="2018-07" db="EMBL/GenBank/DDBJ databases">
        <title>Freshwater and sediment microbial communities from various areas in North America, analyzing microbe dynamics in response to fracking.</title>
        <authorList>
            <person name="Lamendella R."/>
        </authorList>
    </citation>
    <scope>NUCLEOTIDE SEQUENCE [LARGE SCALE GENOMIC DNA]</scope>
    <source>
        <strain evidence="4 7">105B</strain>
        <strain evidence="3 5">114E</strain>
        <strain evidence="2 6">114E_o</strain>
    </source>
</reference>
<dbReference type="AlphaFoldDB" id="A0A368XW19"/>
<organism evidence="4 7">
    <name type="scientific">Marinobacter nauticus</name>
    <name type="common">Marinobacter hydrocarbonoclasticus</name>
    <name type="synonym">Marinobacter aquaeolei</name>
    <dbReference type="NCBI Taxonomy" id="2743"/>
    <lineage>
        <taxon>Bacteria</taxon>
        <taxon>Pseudomonadati</taxon>
        <taxon>Pseudomonadota</taxon>
        <taxon>Gammaproteobacteria</taxon>
        <taxon>Pseudomonadales</taxon>
        <taxon>Marinobacteraceae</taxon>
        <taxon>Marinobacter</taxon>
    </lineage>
</organism>
<comment type="caution">
    <text evidence="4">The sequence shown here is derived from an EMBL/GenBank/DDBJ whole genome shotgun (WGS) entry which is preliminary data.</text>
</comment>
<dbReference type="Proteomes" id="UP000253647">
    <property type="component" value="Unassembled WGS sequence"/>
</dbReference>
<feature type="transmembrane region" description="Helical" evidence="1">
    <location>
        <begin position="6"/>
        <end position="23"/>
    </location>
</feature>
<dbReference type="GeneID" id="31823200"/>
<dbReference type="EMBL" id="QPJB01000008">
    <property type="protein sequence ID" value="RCW33020.1"/>
    <property type="molecule type" value="Genomic_DNA"/>
</dbReference>
<evidence type="ECO:0000313" key="7">
    <source>
        <dbReference type="Proteomes" id="UP000253647"/>
    </source>
</evidence>
<evidence type="ECO:0000313" key="3">
    <source>
        <dbReference type="EMBL" id="RCW33020.1"/>
    </source>
</evidence>
<name>A0A368XW19_MARNT</name>
<gene>
    <name evidence="3" type="ORF">DET51_108248</name>
    <name evidence="4" type="ORF">DET61_103111</name>
    <name evidence="2" type="ORF">DET64_108249</name>
</gene>
<sequence length="57" mass="6531">MPMIGWLFILAAFAMIVGSLLLLRDGANMKIPKEKLEKIRQRKAEQDAKDKKEGDSW</sequence>
<keyword evidence="1" id="KW-0812">Transmembrane</keyword>
<dbReference type="Proteomes" id="UP000253065">
    <property type="component" value="Unassembled WGS sequence"/>
</dbReference>
<keyword evidence="1" id="KW-0472">Membrane</keyword>
<evidence type="ECO:0000256" key="1">
    <source>
        <dbReference type="SAM" id="Phobius"/>
    </source>
</evidence>
<keyword evidence="6" id="KW-1185">Reference proteome</keyword>